<dbReference type="Proteomes" id="UP000641646">
    <property type="component" value="Unassembled WGS sequence"/>
</dbReference>
<evidence type="ECO:0000313" key="1">
    <source>
        <dbReference type="EMBL" id="MBD2186288.1"/>
    </source>
</evidence>
<dbReference type="RefSeq" id="WP_190475458.1">
    <property type="nucleotide sequence ID" value="NZ_JACJPW010000186.1"/>
</dbReference>
<name>A0A926VN66_9CYAN</name>
<protein>
    <submittedName>
        <fullName evidence="1">Uncharacterized protein</fullName>
    </submittedName>
</protein>
<gene>
    <name evidence="1" type="ORF">H6G03_35430</name>
</gene>
<organism evidence="1 2">
    <name type="scientific">Aerosakkonema funiforme FACHB-1375</name>
    <dbReference type="NCBI Taxonomy" id="2949571"/>
    <lineage>
        <taxon>Bacteria</taxon>
        <taxon>Bacillati</taxon>
        <taxon>Cyanobacteriota</taxon>
        <taxon>Cyanophyceae</taxon>
        <taxon>Oscillatoriophycideae</taxon>
        <taxon>Aerosakkonematales</taxon>
        <taxon>Aerosakkonemataceae</taxon>
        <taxon>Aerosakkonema</taxon>
    </lineage>
</organism>
<keyword evidence="2" id="KW-1185">Reference proteome</keyword>
<comment type="caution">
    <text evidence="1">The sequence shown here is derived from an EMBL/GenBank/DDBJ whole genome shotgun (WGS) entry which is preliminary data.</text>
</comment>
<sequence>MSIITAPAKLKRAKFIFGNIASFGKQEKVFASEFTKALFGNKEKVLVEGTALSKALDKSELKHISVLIAIHQG</sequence>
<reference evidence="1" key="1">
    <citation type="journal article" date="2015" name="ISME J.">
        <title>Draft Genome Sequence of Streptomyces incarnatus NRRL8089, which Produces the Nucleoside Antibiotic Sinefungin.</title>
        <authorList>
            <person name="Oshima K."/>
            <person name="Hattori M."/>
            <person name="Shimizu H."/>
            <person name="Fukuda K."/>
            <person name="Nemoto M."/>
            <person name="Inagaki K."/>
            <person name="Tamura T."/>
        </authorList>
    </citation>
    <scope>NUCLEOTIDE SEQUENCE</scope>
    <source>
        <strain evidence="1">FACHB-1375</strain>
    </source>
</reference>
<reference evidence="1" key="2">
    <citation type="submission" date="2020-08" db="EMBL/GenBank/DDBJ databases">
        <authorList>
            <person name="Chen M."/>
            <person name="Teng W."/>
            <person name="Zhao L."/>
            <person name="Hu C."/>
            <person name="Zhou Y."/>
            <person name="Han B."/>
            <person name="Song L."/>
            <person name="Shu W."/>
        </authorList>
    </citation>
    <scope>NUCLEOTIDE SEQUENCE</scope>
    <source>
        <strain evidence="1">FACHB-1375</strain>
    </source>
</reference>
<dbReference type="AlphaFoldDB" id="A0A926VN66"/>
<dbReference type="EMBL" id="JACJPW010000186">
    <property type="protein sequence ID" value="MBD2186288.1"/>
    <property type="molecule type" value="Genomic_DNA"/>
</dbReference>
<evidence type="ECO:0000313" key="2">
    <source>
        <dbReference type="Proteomes" id="UP000641646"/>
    </source>
</evidence>
<accession>A0A926VN66</accession>
<proteinExistence type="predicted"/>